<dbReference type="AlphaFoldDB" id="A0A4Q9MTT1"/>
<dbReference type="SUPFAM" id="SSF53098">
    <property type="entry name" value="Ribonuclease H-like"/>
    <property type="match status" value="1"/>
</dbReference>
<sequence>MSNFTLVDPKGWDCDLQSVYSAYMGHFQLHNIPWYDRSWGIFFESFEEFLTFSWPTITVTDAWTGRAHIVVRISAVGAFLKMLKTRFGETLPMVENILRITPFETSQRHMRTISEYATYKKVFQTLPAVLLAAQKVRVRNGEPKAVRELWASKDKTFLALDFEWSERNTASCIEWGYAAVRCGHLDTAGAWPPDPEPNYRRGHYIVSEYADKVHNKMKPSFPWAYAFGESQVISKAKLPQIIQAIVSSLISPDSETITNVLVLVTHGTTGDLRRLEEMKIKLPHNLLVLDTMAFERQLYAAGLRGAMQEASGRPRDQGSSLSLNAMLQSLGVDIHRVLHNAGNAAFMTLLGLQLLFDPDTKVPTPKTPNGMAAMARSSKGSPSVPPAIAFVPPPAVAFPPMGMIPPVTFPGMRLSPDVYADMAVNRASYFPAQRTISDFRDNRPSSASGSPGRLPGRQRVNSTNAVNELGEKMNTMHVKARTTDPGTPPHSR</sequence>
<evidence type="ECO:0000313" key="3">
    <source>
        <dbReference type="EMBL" id="TBU29781.1"/>
    </source>
</evidence>
<proteinExistence type="predicted"/>
<reference evidence="3" key="1">
    <citation type="submission" date="2019-01" db="EMBL/GenBank/DDBJ databases">
        <title>Draft genome sequences of three monokaryotic isolates of the white-rot basidiomycete fungus Dichomitus squalens.</title>
        <authorList>
            <consortium name="DOE Joint Genome Institute"/>
            <person name="Lopez S.C."/>
            <person name="Andreopoulos B."/>
            <person name="Pangilinan J."/>
            <person name="Lipzen A."/>
            <person name="Riley R."/>
            <person name="Ahrendt S."/>
            <person name="Ng V."/>
            <person name="Barry K."/>
            <person name="Daum C."/>
            <person name="Grigoriev I.V."/>
            <person name="Hilden K.S."/>
            <person name="Makela M.R."/>
            <person name="de Vries R.P."/>
        </authorList>
    </citation>
    <scope>NUCLEOTIDE SEQUENCE [LARGE SCALE GENOMIC DNA]</scope>
    <source>
        <strain evidence="3">OM18370.1</strain>
    </source>
</reference>
<organism evidence="3">
    <name type="scientific">Dichomitus squalens</name>
    <dbReference type="NCBI Taxonomy" id="114155"/>
    <lineage>
        <taxon>Eukaryota</taxon>
        <taxon>Fungi</taxon>
        <taxon>Dikarya</taxon>
        <taxon>Basidiomycota</taxon>
        <taxon>Agaricomycotina</taxon>
        <taxon>Agaricomycetes</taxon>
        <taxon>Polyporales</taxon>
        <taxon>Polyporaceae</taxon>
        <taxon>Dichomitus</taxon>
    </lineage>
</organism>
<evidence type="ECO:0000256" key="1">
    <source>
        <dbReference type="SAM" id="MobiDB-lite"/>
    </source>
</evidence>
<dbReference type="PANTHER" id="PTHR28083:SF1">
    <property type="entry name" value="GOOD FOR FULL DBP5 ACTIVITY PROTEIN 2"/>
    <property type="match status" value="1"/>
</dbReference>
<dbReference type="Proteomes" id="UP000292957">
    <property type="component" value="Unassembled WGS sequence"/>
</dbReference>
<feature type="region of interest" description="Disordered" evidence="1">
    <location>
        <begin position="435"/>
        <end position="492"/>
    </location>
</feature>
<protein>
    <recommendedName>
        <fullName evidence="2">Gfd2/YDR514C-like C-terminal domain-containing protein</fullName>
    </recommendedName>
</protein>
<name>A0A4Q9MTT1_9APHY</name>
<dbReference type="OrthoDB" id="5953249at2759"/>
<accession>A0A4Q9MTT1</accession>
<feature type="domain" description="Gfd2/YDR514C-like C-terminal" evidence="2">
    <location>
        <begin position="156"/>
        <end position="350"/>
    </location>
</feature>
<dbReference type="Pfam" id="PF21762">
    <property type="entry name" value="DEDDh_C"/>
    <property type="match status" value="1"/>
</dbReference>
<dbReference type="EMBL" id="ML143410">
    <property type="protein sequence ID" value="TBU29781.1"/>
    <property type="molecule type" value="Genomic_DNA"/>
</dbReference>
<dbReference type="InterPro" id="IPR012337">
    <property type="entry name" value="RNaseH-like_sf"/>
</dbReference>
<dbReference type="PANTHER" id="PTHR28083">
    <property type="entry name" value="GOOD FOR FULL DBP5 ACTIVITY PROTEIN 2"/>
    <property type="match status" value="1"/>
</dbReference>
<dbReference type="InterPro" id="IPR040151">
    <property type="entry name" value="Gfd2/YDR514C-like"/>
</dbReference>
<dbReference type="GO" id="GO:0005634">
    <property type="term" value="C:nucleus"/>
    <property type="evidence" value="ECO:0007669"/>
    <property type="project" value="TreeGrafter"/>
</dbReference>
<dbReference type="InterPro" id="IPR048519">
    <property type="entry name" value="Gfd2/YDR514C-like_C"/>
</dbReference>
<evidence type="ECO:0000259" key="2">
    <source>
        <dbReference type="Pfam" id="PF21762"/>
    </source>
</evidence>
<gene>
    <name evidence="3" type="ORF">BD311DRAFT_796353</name>
</gene>